<comment type="caution">
    <text evidence="5">The sequence shown here is derived from an EMBL/GenBank/DDBJ whole genome shotgun (WGS) entry which is preliminary data.</text>
</comment>
<feature type="compositionally biased region" description="Basic and acidic residues" evidence="4">
    <location>
        <begin position="48"/>
        <end position="61"/>
    </location>
</feature>
<reference evidence="5" key="1">
    <citation type="journal article" date="2021" name="Nat. Commun.">
        <title>Genetic determinants of endophytism in the Arabidopsis root mycobiome.</title>
        <authorList>
            <person name="Mesny F."/>
            <person name="Miyauchi S."/>
            <person name="Thiergart T."/>
            <person name="Pickel B."/>
            <person name="Atanasova L."/>
            <person name="Karlsson M."/>
            <person name="Huettel B."/>
            <person name="Barry K.W."/>
            <person name="Haridas S."/>
            <person name="Chen C."/>
            <person name="Bauer D."/>
            <person name="Andreopoulos W."/>
            <person name="Pangilinan J."/>
            <person name="LaButti K."/>
            <person name="Riley R."/>
            <person name="Lipzen A."/>
            <person name="Clum A."/>
            <person name="Drula E."/>
            <person name="Henrissat B."/>
            <person name="Kohler A."/>
            <person name="Grigoriev I.V."/>
            <person name="Martin F.M."/>
            <person name="Hacquard S."/>
        </authorList>
    </citation>
    <scope>NUCLEOTIDE SEQUENCE</scope>
    <source>
        <strain evidence="5">MPI-CAGE-AT-0016</strain>
    </source>
</reference>
<evidence type="ECO:0000256" key="4">
    <source>
        <dbReference type="SAM" id="MobiDB-lite"/>
    </source>
</evidence>
<evidence type="ECO:0000256" key="3">
    <source>
        <dbReference type="ARBA" id="ARBA00023242"/>
    </source>
</evidence>
<dbReference type="PANTHER" id="PTHR15052:SF2">
    <property type="entry name" value="GENERAL TRANSCRIPTION FACTOR 3C POLYPEPTIDE 2"/>
    <property type="match status" value="1"/>
</dbReference>
<dbReference type="InterPro" id="IPR036322">
    <property type="entry name" value="WD40_repeat_dom_sf"/>
</dbReference>
<dbReference type="InterPro" id="IPR052416">
    <property type="entry name" value="GTF3C_component"/>
</dbReference>
<dbReference type="AlphaFoldDB" id="A0A8K0T4P4"/>
<dbReference type="GO" id="GO:0006383">
    <property type="term" value="P:transcription by RNA polymerase III"/>
    <property type="evidence" value="ECO:0007669"/>
    <property type="project" value="TreeGrafter"/>
</dbReference>
<keyword evidence="3" id="KW-0539">Nucleus</keyword>
<feature type="compositionally biased region" description="Basic residues" evidence="4">
    <location>
        <begin position="1"/>
        <end position="10"/>
    </location>
</feature>
<keyword evidence="6" id="KW-1185">Reference proteome</keyword>
<dbReference type="InterPro" id="IPR015943">
    <property type="entry name" value="WD40/YVTN_repeat-like_dom_sf"/>
</dbReference>
<name>A0A8K0T4P4_9PEZI</name>
<dbReference type="Proteomes" id="UP000813385">
    <property type="component" value="Unassembled WGS sequence"/>
</dbReference>
<dbReference type="GO" id="GO:0000127">
    <property type="term" value="C:transcription factor TFIIIC complex"/>
    <property type="evidence" value="ECO:0007669"/>
    <property type="project" value="TreeGrafter"/>
</dbReference>
<gene>
    <name evidence="5" type="ORF">B0T11DRAFT_359379</name>
</gene>
<evidence type="ECO:0000256" key="1">
    <source>
        <dbReference type="ARBA" id="ARBA00004123"/>
    </source>
</evidence>
<accession>A0A8K0T4P4</accession>
<dbReference type="OrthoDB" id="4703at2759"/>
<organism evidence="5 6">
    <name type="scientific">Plectosphaerella cucumerina</name>
    <dbReference type="NCBI Taxonomy" id="40658"/>
    <lineage>
        <taxon>Eukaryota</taxon>
        <taxon>Fungi</taxon>
        <taxon>Dikarya</taxon>
        <taxon>Ascomycota</taxon>
        <taxon>Pezizomycotina</taxon>
        <taxon>Sordariomycetes</taxon>
        <taxon>Hypocreomycetidae</taxon>
        <taxon>Glomerellales</taxon>
        <taxon>Plectosphaerellaceae</taxon>
        <taxon>Plectosphaerella</taxon>
    </lineage>
</organism>
<protein>
    <submittedName>
        <fullName evidence="5">Uncharacterized protein</fullName>
    </submittedName>
</protein>
<dbReference type="EMBL" id="JAGPXD010000006">
    <property type="protein sequence ID" value="KAH7350215.1"/>
    <property type="molecule type" value="Genomic_DNA"/>
</dbReference>
<feature type="region of interest" description="Disordered" evidence="4">
    <location>
        <begin position="1"/>
        <end position="93"/>
    </location>
</feature>
<comment type="subcellular location">
    <subcellularLocation>
        <location evidence="1">Nucleus</location>
    </subcellularLocation>
</comment>
<dbReference type="PANTHER" id="PTHR15052">
    <property type="entry name" value="RNA POLYMERASE III TRANSCRIPTION INITIATION FACTOR COMPLEX SUBUNIT"/>
    <property type="match status" value="1"/>
</dbReference>
<feature type="compositionally biased region" description="Basic residues" evidence="4">
    <location>
        <begin position="654"/>
        <end position="665"/>
    </location>
</feature>
<sequence length="734" mass="80648">MRPRGSKRNPRQPASEDGFGSEEEVIVATQSRRRAAPRVSDDDEDFEIVAKVEDSDSESREATPIVPRTRASGKDASGPRRQPKAGASNTQDPTALIRYPVDSRLTSTRVYHGIFQKLLRTYFYEDYYGPDPGATAAAVEIFRRWIPFDVLPSRNLSQEGSSAPSPWVPPGFESSQSMRMSRWYHRYEEAIRAGTMTAPHTELVGKETASQYTINPNREILLLVGTGNSQRQHKLSLQVPVTLSDSEPQPDDETIPEKVSGWMFDVGGIVLSVSWAPRPQATIQIIAMAVSPFADQDFDAFQDESTTEHPYHHGTVQIWTSPSDPNGNGVASSPRLWRTLLFNWGRVKKLLWCPAAPVDRDDLLGLLAVMCADGLVHVTAIAGDLDSQAETFERVYEPVVSLGFPREEDSRVTSFAWGGINRIVTGHQDGSIALWSVYPRACLFRQAVHHTHVLHLATGYPSQPQLVASHPVSGLSAFIDLSNPSSEIATTTNPSITPQHNMLEWSDHLQGFVSTVPSSKPLNTAVGFFHSRTFPATPRKVLEGDVLLSALAVGVHHPFVLTALLDGSVWACNPMNRVFLPRHAPPGWKIKIFHHEHVPRVRFTGSVPVHPEPADQAALSSRGISRVLQGFEPVTNQGPKAIEFAATGKATGAKGKRKVRTKTKKPGSQPQDPGPAVDEDDDTTMYADPSKLVVHEPLSRVTAMAWNPNLECATWAVFGMASGLVRIQDIGIEI</sequence>
<dbReference type="GO" id="GO:0005634">
    <property type="term" value="C:nucleus"/>
    <property type="evidence" value="ECO:0007669"/>
    <property type="project" value="UniProtKB-SubCell"/>
</dbReference>
<evidence type="ECO:0000313" key="6">
    <source>
        <dbReference type="Proteomes" id="UP000813385"/>
    </source>
</evidence>
<evidence type="ECO:0000313" key="5">
    <source>
        <dbReference type="EMBL" id="KAH7350215.1"/>
    </source>
</evidence>
<evidence type="ECO:0000256" key="2">
    <source>
        <dbReference type="ARBA" id="ARBA00023163"/>
    </source>
</evidence>
<dbReference type="Gene3D" id="2.130.10.10">
    <property type="entry name" value="YVTN repeat-like/Quinoprotein amine dehydrogenase"/>
    <property type="match status" value="1"/>
</dbReference>
<dbReference type="SUPFAM" id="SSF50978">
    <property type="entry name" value="WD40 repeat-like"/>
    <property type="match status" value="1"/>
</dbReference>
<feature type="region of interest" description="Disordered" evidence="4">
    <location>
        <begin position="652"/>
        <end position="684"/>
    </location>
</feature>
<proteinExistence type="predicted"/>
<keyword evidence="2" id="KW-0804">Transcription</keyword>